<accession>A0ABV0KDU2</accession>
<dbReference type="Proteomes" id="UP001476950">
    <property type="component" value="Unassembled WGS sequence"/>
</dbReference>
<dbReference type="InterPro" id="IPR007357">
    <property type="entry name" value="PhrB-like"/>
</dbReference>
<dbReference type="PANTHER" id="PTHR38657:SF1">
    <property type="entry name" value="SLR1343 PROTEIN"/>
    <property type="match status" value="1"/>
</dbReference>
<organism evidence="1 2">
    <name type="scientific">Stenomitos frigidus AS-A4</name>
    <dbReference type="NCBI Taxonomy" id="2933935"/>
    <lineage>
        <taxon>Bacteria</taxon>
        <taxon>Bacillati</taxon>
        <taxon>Cyanobacteriota</taxon>
        <taxon>Cyanophyceae</taxon>
        <taxon>Leptolyngbyales</taxon>
        <taxon>Leptolyngbyaceae</taxon>
        <taxon>Stenomitos</taxon>
    </lineage>
</organism>
<dbReference type="Gene3D" id="3.40.50.620">
    <property type="entry name" value="HUPs"/>
    <property type="match status" value="1"/>
</dbReference>
<dbReference type="SUPFAM" id="SSF48173">
    <property type="entry name" value="Cryptochrome/photolyase FAD-binding domain"/>
    <property type="match status" value="1"/>
</dbReference>
<dbReference type="Gene3D" id="1.10.579.10">
    <property type="entry name" value="DNA Cyclobutane Dipyrimidine Photolyase, subunit A, domain 3"/>
    <property type="match status" value="1"/>
</dbReference>
<dbReference type="Pfam" id="PF04244">
    <property type="entry name" value="DPRP"/>
    <property type="match status" value="1"/>
</dbReference>
<name>A0ABV0KDU2_9CYAN</name>
<dbReference type="EMBL" id="JAMPLM010000002">
    <property type="protein sequence ID" value="MEP1057402.1"/>
    <property type="molecule type" value="Genomic_DNA"/>
</dbReference>
<dbReference type="InterPro" id="IPR052551">
    <property type="entry name" value="UV-DNA_repair_photolyase"/>
</dbReference>
<comment type="caution">
    <text evidence="1">The sequence shown here is derived from an EMBL/GenBank/DDBJ whole genome shotgun (WGS) entry which is preliminary data.</text>
</comment>
<gene>
    <name evidence="1" type="ORF">NDI38_03070</name>
</gene>
<sequence>MTIGVWVLGDQLWAEQAALQSCFDQQKSTPVIFIESLDHVQERPYHLQKLVLVWSAMRHFAEALRQAGWLVAYEQADDFLTPLKAWIEAHQITELRVMMPNDRPFARLIQSLPLPCTVTLVSNNHFIWSEADFREWAGDRKRLVMEDFYREGRRRCNILMAGKQPFGGRWNFDQDNRKPPKGKLTLPEALWFAPDAITQDVIAWVKQDDRFKASQQYWQSEPFQWAVTRDQALQVLHFFLTMRLSDFGPYQDAMVTGEITMWHAMLSPYLNLGLLHPLEVVEAAEQAYLDHQDTWSLSSVEGFIRQVLGWREYMHGVYNFMSDDYPDRNWFNHTQPLPNFYWTGETSMNCLHQILTQVKETGYAHHIQRLMVLNNFALIAGISPQAIENWFHAAFVDAYDWVMQTNVIGMGQFADGGVLASKPYAASANYINKMSDYCGKCTYNPKARTGEKACPFNFFYWDFLDRHRAKLTSQGRMSFILQNLGKIAPEELQAIREEAIAWHNNNVQDDRQAQAGMNIDKKQTLK</sequence>
<dbReference type="RefSeq" id="WP_190450366.1">
    <property type="nucleotide sequence ID" value="NZ_JAMPLM010000002.1"/>
</dbReference>
<evidence type="ECO:0000313" key="1">
    <source>
        <dbReference type="EMBL" id="MEP1057402.1"/>
    </source>
</evidence>
<dbReference type="PANTHER" id="PTHR38657">
    <property type="entry name" value="SLR1343 PROTEIN"/>
    <property type="match status" value="1"/>
</dbReference>
<dbReference type="InterPro" id="IPR036134">
    <property type="entry name" value="Crypto/Photolyase_FAD-like_sf"/>
</dbReference>
<proteinExistence type="predicted"/>
<dbReference type="Gene3D" id="1.25.40.80">
    <property type="match status" value="1"/>
</dbReference>
<evidence type="ECO:0000313" key="2">
    <source>
        <dbReference type="Proteomes" id="UP001476950"/>
    </source>
</evidence>
<keyword evidence="2" id="KW-1185">Reference proteome</keyword>
<reference evidence="1 2" key="1">
    <citation type="submission" date="2022-04" db="EMBL/GenBank/DDBJ databases">
        <title>Positive selection, recombination, and allopatry shape intraspecific diversity of widespread and dominant cyanobacteria.</title>
        <authorList>
            <person name="Wei J."/>
            <person name="Shu W."/>
            <person name="Hu C."/>
        </authorList>
    </citation>
    <scope>NUCLEOTIDE SEQUENCE [LARGE SCALE GENOMIC DNA]</scope>
    <source>
        <strain evidence="1 2">AS-A4</strain>
    </source>
</reference>
<protein>
    <submittedName>
        <fullName evidence="1">Cryptochrome/photolyase family protein</fullName>
    </submittedName>
</protein>
<dbReference type="InterPro" id="IPR014729">
    <property type="entry name" value="Rossmann-like_a/b/a_fold"/>
</dbReference>
<dbReference type="Gene3D" id="1.10.10.1710">
    <property type="entry name" value="Deoxyribodipyrimidine photolyase-related"/>
    <property type="match status" value="1"/>
</dbReference>